<dbReference type="InterPro" id="IPR036890">
    <property type="entry name" value="HATPase_C_sf"/>
</dbReference>
<dbReference type="Proteomes" id="UP001642484">
    <property type="component" value="Unassembled WGS sequence"/>
</dbReference>
<evidence type="ECO:0008006" key="4">
    <source>
        <dbReference type="Google" id="ProtNLM"/>
    </source>
</evidence>
<organism evidence="2 3">
    <name type="scientific">Durusdinium trenchii</name>
    <dbReference type="NCBI Taxonomy" id="1381693"/>
    <lineage>
        <taxon>Eukaryota</taxon>
        <taxon>Sar</taxon>
        <taxon>Alveolata</taxon>
        <taxon>Dinophyceae</taxon>
        <taxon>Suessiales</taxon>
        <taxon>Symbiodiniaceae</taxon>
        <taxon>Durusdinium</taxon>
    </lineage>
</organism>
<accession>A0ABP0IQX0</accession>
<gene>
    <name evidence="2" type="ORF">CCMP2556_LOCUS7896</name>
</gene>
<proteinExistence type="predicted"/>
<evidence type="ECO:0000313" key="2">
    <source>
        <dbReference type="EMBL" id="CAK9004969.1"/>
    </source>
</evidence>
<dbReference type="PANTHER" id="PTHR32387">
    <property type="entry name" value="WU:FJ29H11"/>
    <property type="match status" value="1"/>
</dbReference>
<dbReference type="Gene3D" id="3.30.565.10">
    <property type="entry name" value="Histidine kinase-like ATPase, C-terminal domain"/>
    <property type="match status" value="1"/>
</dbReference>
<protein>
    <recommendedName>
        <fullName evidence="4">Protein NO VEIN C-terminal domain-containing protein</fullName>
    </recommendedName>
</protein>
<dbReference type="EMBL" id="CAXAMN010003514">
    <property type="protein sequence ID" value="CAK9004969.1"/>
    <property type="molecule type" value="Genomic_DNA"/>
</dbReference>
<evidence type="ECO:0000256" key="1">
    <source>
        <dbReference type="SAM" id="MobiDB-lite"/>
    </source>
</evidence>
<dbReference type="SUPFAM" id="SSF55874">
    <property type="entry name" value="ATPase domain of HSP90 chaperone/DNA topoisomerase II/histidine kinase"/>
    <property type="match status" value="1"/>
</dbReference>
<dbReference type="NCBIfam" id="NF047352">
    <property type="entry name" value="P_loop_sacsin"/>
    <property type="match status" value="1"/>
</dbReference>
<feature type="compositionally biased region" description="Low complexity" evidence="1">
    <location>
        <begin position="1043"/>
        <end position="1053"/>
    </location>
</feature>
<evidence type="ECO:0000313" key="3">
    <source>
        <dbReference type="Proteomes" id="UP001642484"/>
    </source>
</evidence>
<sequence>MAEMAQGFYQRDEPLNLRRDAGECSLKGPRYLRLPTSLVKADTAPATFEEEALCALLRLAGRPLRFGDLLHMAQTLGLGIQDQRLQAYEDCAKRGCLDSDEEGHEGDREEEPPVIQRAPGARRELEPLEHLLRASIRRRPDLFRAGDQELEPDREVSLACTPPLTYFQIPLPKIFQAVSKPETPLQHWKWINRALAVEQRFQTQFPQEEADEDKCQELCDLALLQESLLSTVYGYAQKKAKSKSRTHALHSDAKTELMKAFQHHISQDGYLSSSAVRAELDMVCSNRKVPQQKLLKDKEIGEIFMHQMRAQFFVDTTIWVAFALQPIVTFHDLETAILKGTDFKHLERGGKFSESGLGNLMYHPMVRHFLLTEKAPGDWPSEFPKITGEQLLHLMVNSWTENFSEKKFENTWSLESALMNAAQHLGLSHFRHIGVYVQREHVVKVVMKQALSRKNRIIKEINKLVKSKAESGYVSCSSNWDADKWLQFFQKLRSLRSVSEQLFYIREVLQRELHEMRRAHVDGYVEQLLAPLLLCAVSGAHAASGTKEDLAVSLQRCSEALQPSKSVLEAAAGALQEFPAKEKSFAKVLLKCEQELLRAYDVQRPCELPFSLPQFLDLHSELHHMLPVGENSKGFGSSLRCPQSEENVLHWFKDVLSATILAEGEQEEGRSFGKLLKAVGRGEEELCQRGEVTTFDELKLGFGYGEFLAKNAEEIGSLLDRFDDTDASSPLTRDLRTFCDELKALQCNASEALCGIRGHFASLLSPAQAQVAWNRASGLTNAAASPVLVAWARAAVSAHTEQQPGMAKGDKIQKTADAVEEIASAPFLMDLQVVLDWEDQFQPVLGELSSFLSSSDFATQWNRRGRRRDADDPGQITLLGWRHFVRLPSGSVEDFAKALDRKDPAAASGAVLHRYLAEGRNFRQDQFVFAAEEALRGWHQDCHQREIFVLQAITALPLQWRDAVAPIFAKAYTKLGLPKREMLHASRRRADWTTTVRWLAKNTGVTEWELKWESFYGVDLLSEPEQRVPPLPRRDHGHHGRHGAAAAPSRGAAQLEMSDVDSSDGVISEGTDEDEGPRRDDGSENVKLCRRIARNKGVKFQDVDPSSREWLQRPLHSALRSLQQTVQGAVKRLADDLYSGEVHFMLELLQNADDCDFPSDALPSLTVTFESNPEQFAKWTTFEPSKPASAYLIIEHNETGFRDFNLKALCDIAQSTKAGGARKFIGAKGIGFKSVFCATTTPVVHSGLYHCHFDSEALEGLGYLIPFPLTRPSGFKTGTRLVLPLYEQSMVEKCRRVVEDLKPELLLFLRKLEKITIVDHVLNVKKTIQKFIDEEGREVRLDTSTVSTAPDNLKEDASKVSWYVHRRPVALPRAMDGQRDTDLQIAFPRSTESFEKEQQLAFAWLPLRSYGFRFIVQADWAVPSSRESILAEHPLNQSLRAALPETFCELIEQLAERALAIDDAAAREKEFQRLYSLIPLEGQAAEFFVDTPKQILSGLEAKKFVLVRQGGKDLCVTPKEVVRKELSGQAEVLSELTEDAKEVLENLLNTSNMYFERGILSSAVADALKIPKLNELIAYRCLESLSRSSETRGAHTAAELTLIHLLLRILHLANIPKEDVEKIRELQVIPTESGKLCSVKQKIYMVDEKMAEMLQGYAEGLNLKFQQTMHPDVGHFLKRLGVQQTDGAKFLNEILVPILTAEEIPDYEQLISATQRSRYCLSSLNPQPRTEFLCRLRTKMWVVVDKPQPPRNMLTTMQDPVQLCDTVVHVVSLPPGIRSSWKGPPRYSVSWLYKQDDDGAGDNLPWEQFWEELGCWPVISLQVPKGDDPMTYSESPDFLQILQVLEHLQSTPPIAQQAAEQLVRWLKPYGKFYSKYFPEKPTQIHLPPSSFAVVFGNSPWMPSLKKNRLLTLNEGWISRSSSDDKKNNVNNKLLNTTLKTLRRTGSFYLGFGIDPQHESWCGHSNRSLEGLWRLAFSMPFSSTTPLPKR</sequence>
<comment type="caution">
    <text evidence="2">The sequence shown here is derived from an EMBL/GenBank/DDBJ whole genome shotgun (WGS) entry which is preliminary data.</text>
</comment>
<dbReference type="InterPro" id="IPR052957">
    <property type="entry name" value="Auxin_embryo_med"/>
</dbReference>
<keyword evidence="3" id="KW-1185">Reference proteome</keyword>
<dbReference type="PANTHER" id="PTHR32387:SF0">
    <property type="entry name" value="PROTEIN NO VEIN"/>
    <property type="match status" value="1"/>
</dbReference>
<reference evidence="2 3" key="1">
    <citation type="submission" date="2024-02" db="EMBL/GenBank/DDBJ databases">
        <authorList>
            <person name="Chen Y."/>
            <person name="Shah S."/>
            <person name="Dougan E. K."/>
            <person name="Thang M."/>
            <person name="Chan C."/>
        </authorList>
    </citation>
    <scope>NUCLEOTIDE SEQUENCE [LARGE SCALE GENOMIC DNA]</scope>
</reference>
<name>A0ABP0IQX0_9DINO</name>
<feature type="region of interest" description="Disordered" evidence="1">
    <location>
        <begin position="1026"/>
        <end position="1086"/>
    </location>
</feature>